<comment type="caution">
    <text evidence="5">The sequence shown here is derived from an EMBL/GenBank/DDBJ whole genome shotgun (WGS) entry which is preliminary data.</text>
</comment>
<evidence type="ECO:0000313" key="6">
    <source>
        <dbReference type="Proteomes" id="UP000298493"/>
    </source>
</evidence>
<dbReference type="AlphaFoldDB" id="A0A4Z1PUB7"/>
<dbReference type="PANTHER" id="PTHR16193:SF0">
    <property type="entry name" value="TETRATRICOPEPTIDE REPEAT PROTEIN 27"/>
    <property type="match status" value="1"/>
</dbReference>
<accession>A0A4Z1PUB7</accession>
<dbReference type="InterPro" id="IPR011990">
    <property type="entry name" value="TPR-like_helical_dom_sf"/>
</dbReference>
<dbReference type="InterPro" id="IPR019734">
    <property type="entry name" value="TPR_rpt"/>
</dbReference>
<feature type="repeat" description="TPR" evidence="3">
    <location>
        <begin position="647"/>
        <end position="680"/>
    </location>
</feature>
<keyword evidence="2 3" id="KW-0802">TPR repeat</keyword>
<evidence type="ECO:0000256" key="4">
    <source>
        <dbReference type="SAM" id="MobiDB-lite"/>
    </source>
</evidence>
<protein>
    <submittedName>
        <fullName evidence="5">TPR-like protein</fullName>
    </submittedName>
</protein>
<feature type="region of interest" description="Disordered" evidence="4">
    <location>
        <begin position="303"/>
        <end position="323"/>
    </location>
</feature>
<evidence type="ECO:0000256" key="3">
    <source>
        <dbReference type="PROSITE-ProRule" id="PRU00339"/>
    </source>
</evidence>
<evidence type="ECO:0000256" key="1">
    <source>
        <dbReference type="ARBA" id="ARBA00022737"/>
    </source>
</evidence>
<name>A0A4Z1PUB7_9PEZI</name>
<dbReference type="SUPFAM" id="SSF48452">
    <property type="entry name" value="TPR-like"/>
    <property type="match status" value="1"/>
</dbReference>
<dbReference type="STRING" id="86259.A0A4Z1PUB7"/>
<reference evidence="5 6" key="1">
    <citation type="submission" date="2019-04" db="EMBL/GenBank/DDBJ databases">
        <title>High contiguity whole genome sequence and gene annotation resource for two Venturia nashicola isolates.</title>
        <authorList>
            <person name="Prokchorchik M."/>
            <person name="Won K."/>
            <person name="Lee Y."/>
            <person name="Choi E.D."/>
            <person name="Segonzac C."/>
            <person name="Sohn K.H."/>
        </authorList>
    </citation>
    <scope>NUCLEOTIDE SEQUENCE [LARGE SCALE GENOMIC DNA]</scope>
    <source>
        <strain evidence="5 6">PRI2</strain>
    </source>
</reference>
<proteinExistence type="predicted"/>
<evidence type="ECO:0000313" key="5">
    <source>
        <dbReference type="EMBL" id="TID26887.1"/>
    </source>
</evidence>
<dbReference type="EMBL" id="SNSC02000002">
    <property type="protein sequence ID" value="TID26887.1"/>
    <property type="molecule type" value="Genomic_DNA"/>
</dbReference>
<organism evidence="5 6">
    <name type="scientific">Venturia nashicola</name>
    <dbReference type="NCBI Taxonomy" id="86259"/>
    <lineage>
        <taxon>Eukaryota</taxon>
        <taxon>Fungi</taxon>
        <taxon>Dikarya</taxon>
        <taxon>Ascomycota</taxon>
        <taxon>Pezizomycotina</taxon>
        <taxon>Dothideomycetes</taxon>
        <taxon>Pleosporomycetidae</taxon>
        <taxon>Venturiales</taxon>
        <taxon>Venturiaceae</taxon>
        <taxon>Venturia</taxon>
    </lineage>
</organism>
<sequence>MSDALVAFFRSTLPEDLAVALNNQLDLLEAAKFDDIFKDNLVQNLLGHQNDEQTKAIQLKDFPKWNDFVFRRLEVLLPKREDGENSNIEDSPAYKQHIFLITALAAIGAFLQSNVTGPPLPFSSATALFPADVETDKKSVKSLRASLVDSLATDGVAAYKLTPNVELFSLADTILTHPVLKKNIPAATWTKLRIDFLHQRLLSEVSPSLEQSIYDGMEEVRRILAEQSQSSRKDPETAFLLEKATIHTHHGQDKFAREALDLATKERGFEFALTGMMGKRTKFQQKDVSQLVVLARSAEDEVNGNEVEQQATAKEPGSDATSTFVPKALNLNDDTVLESISFTKPETTAADVKDETALSPRLTSLNPEKQPILNSLDSIILLLLAASITNTNPENGMTREETAPYATRVVEGGSSNWQVYTHALLLRSRIEGYRSRTVERGLLQLQALVDQVIADTASAEDSQNHEGKQATTFLPKATVEESAPASQRLAYVFQLCSPSRWELEAELAARWTSLGGLRSALDIYERLEMWPEAALCWAGIEREDKARRIVRRQLFHSTAGNDETVDPDTDTWEGKERDPPPAEAPRLYCILADFDKDPSLFEKAWEVSNQRYARAQRELGRHHYGKQDYAEASLAFDKSLKVKQLDHATWFALGCSLLELELYKRAVEAFSRAVQLDDTDGEAWSNLAAALLNLSPDDEDNPTLIDASTIVEEENEDENGILSDKPPPRNPQQNITDALQALKHAARLKSGNHRIWSNLLTVSASLSPPSWSDILVAQKRIIDLRGPTDGEACIDIPILSAVVRHVVSTCHTPTDLSKPGLPKMLLQLMERDITPLITGSATLWRLLSTLALARDKPTSALTAQEKAWRCVVSQPGWETGKESEWDGVVEATIDLASAYETFGPKEKTEGLGAGGGEVVMKEWRFKSRSAIRGIMGRGKDSWEGTIGWDRLVEALEGLKASS</sequence>
<dbReference type="SMART" id="SM00028">
    <property type="entry name" value="TPR"/>
    <property type="match status" value="2"/>
</dbReference>
<keyword evidence="6" id="KW-1185">Reference proteome</keyword>
<dbReference type="Proteomes" id="UP000298493">
    <property type="component" value="Unassembled WGS sequence"/>
</dbReference>
<dbReference type="InterPro" id="IPR044244">
    <property type="entry name" value="TTC27/Emw1"/>
</dbReference>
<keyword evidence="1" id="KW-0677">Repeat</keyword>
<dbReference type="Gene3D" id="1.25.40.10">
    <property type="entry name" value="Tetratricopeptide repeat domain"/>
    <property type="match status" value="1"/>
</dbReference>
<evidence type="ECO:0000256" key="2">
    <source>
        <dbReference type="ARBA" id="ARBA00022803"/>
    </source>
</evidence>
<feature type="region of interest" description="Disordered" evidence="4">
    <location>
        <begin position="559"/>
        <end position="583"/>
    </location>
</feature>
<dbReference type="PROSITE" id="PS50005">
    <property type="entry name" value="TPR"/>
    <property type="match status" value="1"/>
</dbReference>
<dbReference type="PANTHER" id="PTHR16193">
    <property type="entry name" value="TETRATRICOPEPTIDE REPEAT PROTEIN 27"/>
    <property type="match status" value="1"/>
</dbReference>
<gene>
    <name evidence="5" type="ORF">E6O75_ATG01380</name>
</gene>